<proteinExistence type="predicted"/>
<dbReference type="PANTHER" id="PTHR11439:SF440">
    <property type="entry name" value="INTEGRASE CATALYTIC DOMAIN-CONTAINING PROTEIN"/>
    <property type="match status" value="1"/>
</dbReference>
<reference evidence="2" key="1">
    <citation type="submission" date="2023-03" db="EMBL/GenBank/DDBJ databases">
        <title>Chromosome-scale reference genome and RAD-based genetic map of yellow starthistle (Centaurea solstitialis) reveal putative structural variation and QTLs associated with invader traits.</title>
        <authorList>
            <person name="Reatini B."/>
            <person name="Cang F.A."/>
            <person name="Jiang Q."/>
            <person name="Mckibben M.T.W."/>
            <person name="Barker M.S."/>
            <person name="Rieseberg L.H."/>
            <person name="Dlugosch K.M."/>
        </authorList>
    </citation>
    <scope>NUCLEOTIDE SEQUENCE</scope>
    <source>
        <strain evidence="2">CAN-66</strain>
        <tissue evidence="2">Leaf</tissue>
    </source>
</reference>
<evidence type="ECO:0000259" key="1">
    <source>
        <dbReference type="Pfam" id="PF07727"/>
    </source>
</evidence>
<dbReference type="PANTHER" id="PTHR11439">
    <property type="entry name" value="GAG-POL-RELATED RETROTRANSPOSON"/>
    <property type="match status" value="1"/>
</dbReference>
<organism evidence="2 3">
    <name type="scientific">Centaurea solstitialis</name>
    <name type="common">yellow star-thistle</name>
    <dbReference type="NCBI Taxonomy" id="347529"/>
    <lineage>
        <taxon>Eukaryota</taxon>
        <taxon>Viridiplantae</taxon>
        <taxon>Streptophyta</taxon>
        <taxon>Embryophyta</taxon>
        <taxon>Tracheophyta</taxon>
        <taxon>Spermatophyta</taxon>
        <taxon>Magnoliopsida</taxon>
        <taxon>eudicotyledons</taxon>
        <taxon>Gunneridae</taxon>
        <taxon>Pentapetalae</taxon>
        <taxon>asterids</taxon>
        <taxon>campanulids</taxon>
        <taxon>Asterales</taxon>
        <taxon>Asteraceae</taxon>
        <taxon>Carduoideae</taxon>
        <taxon>Cardueae</taxon>
        <taxon>Centaureinae</taxon>
        <taxon>Centaurea</taxon>
    </lineage>
</organism>
<dbReference type="AlphaFoldDB" id="A0AA38TJN0"/>
<dbReference type="Pfam" id="PF07727">
    <property type="entry name" value="RVT_2"/>
    <property type="match status" value="1"/>
</dbReference>
<feature type="domain" description="Reverse transcriptase Ty1/copia-type" evidence="1">
    <location>
        <begin position="1"/>
        <end position="72"/>
    </location>
</feature>
<keyword evidence="3" id="KW-1185">Reference proteome</keyword>
<protein>
    <recommendedName>
        <fullName evidence="1">Reverse transcriptase Ty1/copia-type domain-containing protein</fullName>
    </recommendedName>
</protein>
<dbReference type="InterPro" id="IPR013103">
    <property type="entry name" value="RVT_2"/>
</dbReference>
<dbReference type="Proteomes" id="UP001172457">
    <property type="component" value="Chromosome 4"/>
</dbReference>
<evidence type="ECO:0000313" key="2">
    <source>
        <dbReference type="EMBL" id="KAJ9552672.1"/>
    </source>
</evidence>
<name>A0AA38TJN0_9ASTR</name>
<gene>
    <name evidence="2" type="ORF">OSB04_016717</name>
</gene>
<comment type="caution">
    <text evidence="2">The sequence shown here is derived from an EMBL/GenBank/DDBJ whole genome shotgun (WGS) entry which is preliminary data.</text>
</comment>
<sequence length="234" mass="26604">MLIINTDLEGNYETKKYISSNFKMKDLGEVETILGIKVKRTGSQISLSQSHYIEKILTKFQHLNIKEFNTPFDSCVKLGANSGRAVAQLEYASAIGSMMYVMHCTRPNIAFAVSKLSQHTINPDVEHWKALKVVSKAEWIRDLLSDIRLWDVPMSSIPMYCDSEAILSKVYNVMYNGKSRHIGLRHNYVRQLFENGTIKVVFVKSNKNLVDPLTKPLTRDLVGTTTREMGLKSQ</sequence>
<dbReference type="CDD" id="cd09272">
    <property type="entry name" value="RNase_HI_RT_Ty1"/>
    <property type="match status" value="1"/>
</dbReference>
<accession>A0AA38TJN0</accession>
<dbReference type="EMBL" id="JARYMX010000004">
    <property type="protein sequence ID" value="KAJ9552672.1"/>
    <property type="molecule type" value="Genomic_DNA"/>
</dbReference>
<evidence type="ECO:0000313" key="3">
    <source>
        <dbReference type="Proteomes" id="UP001172457"/>
    </source>
</evidence>